<feature type="compositionally biased region" description="Basic and acidic residues" evidence="1">
    <location>
        <begin position="126"/>
        <end position="150"/>
    </location>
</feature>
<dbReference type="InParanoid" id="A0A1Z5JNB7"/>
<proteinExistence type="predicted"/>
<feature type="compositionally biased region" description="Basic residues" evidence="1">
    <location>
        <begin position="668"/>
        <end position="678"/>
    </location>
</feature>
<feature type="compositionally biased region" description="Polar residues" evidence="1">
    <location>
        <begin position="593"/>
        <end position="603"/>
    </location>
</feature>
<name>A0A1Z5JNB7_FISSO</name>
<feature type="compositionally biased region" description="Basic and acidic residues" evidence="1">
    <location>
        <begin position="755"/>
        <end position="765"/>
    </location>
</feature>
<sequence>MNRDPDGARERGIGDKEKKLKRDSHNVREGTKGKDHDRQHERDREENRRSPKDDRVPRDPHGRESAKGVRRSRRANDDHSSARSFLSDSASSFDSFSQQSRNGSTSSNREEIIRGGHTSPRRKMSRSKDKLKSYLPSDERTRSKQSRDLRSPSTISSKQKIDLRKSRTEGSGKHTKSWTEKDLSEAQSHHSRNSEACNESFSEKTGAAVAKNVILPEKTQEESKNEASNAIISVAAEPSSETGRLVAQDKNGAIGGAERANDEHVVSGPDPPSNGKRSRNRRVALTSILDSDVGGEREADILSLCSSYSKPLVPARTSYHSELFIKVPDDCSNMISSDRHDLIYDDSGTGVPWLHHLEQVVPNSSVDKPQECRNTANDSSSSFNHDEITVTKQINETDHNHEYHDENVTVVMQADYCEPAFFDVADDEAKVNLVRDGTSNKVLQSHEIDSQAKQYYYENDKLSANSETFDDALSIGGEEPLLAVKETEQSEMTASFKEDKPEKGQTGTSPPPANLGADKDMDNPRDWEKMQQDYHSVDFEGQVNPDKSSNQSYMTNRLVHDDKSEKSLELELPSETKIRLEGPDDSTHDVSSTRDVGITSSATHPRKQRNNLATTAIDSANQESTSIVDWSRDKSHESAGAWISCEVTPSEPSQNSILSSPVSSRGRDRSRKSVKGSSKKGDEHKRTNLRNKQDHHDASDNRSLSPIRRNSENRVSSDASSRDSKISSWRPPKPNEMGTDESNKTLQMRRRRSSRRMDSHREVNKNDATSVEYDEEDVFTLYKWSGNRQDESKIRGERLALRKSIKALSFLSAFETVGI</sequence>
<feature type="compositionally biased region" description="Basic and acidic residues" evidence="1">
    <location>
        <begin position="159"/>
        <end position="188"/>
    </location>
</feature>
<dbReference type="AlphaFoldDB" id="A0A1Z5JNB7"/>
<feature type="compositionally biased region" description="Basic and acidic residues" evidence="1">
    <location>
        <begin position="1"/>
        <end position="67"/>
    </location>
</feature>
<reference evidence="2 3" key="1">
    <citation type="journal article" date="2015" name="Plant Cell">
        <title>Oil accumulation by the oleaginous diatom Fistulifera solaris as revealed by the genome and transcriptome.</title>
        <authorList>
            <person name="Tanaka T."/>
            <person name="Maeda Y."/>
            <person name="Veluchamy A."/>
            <person name="Tanaka M."/>
            <person name="Abida H."/>
            <person name="Marechal E."/>
            <person name="Bowler C."/>
            <person name="Muto M."/>
            <person name="Sunaga Y."/>
            <person name="Tanaka M."/>
            <person name="Yoshino T."/>
            <person name="Taniguchi T."/>
            <person name="Fukuda Y."/>
            <person name="Nemoto M."/>
            <person name="Matsumoto M."/>
            <person name="Wong P.S."/>
            <person name="Aburatani S."/>
            <person name="Fujibuchi W."/>
        </authorList>
    </citation>
    <scope>NUCLEOTIDE SEQUENCE [LARGE SCALE GENOMIC DNA]</scope>
    <source>
        <strain evidence="2 3">JPCC DA0580</strain>
    </source>
</reference>
<feature type="compositionally biased region" description="Basic and acidic residues" evidence="1">
    <location>
        <begin position="679"/>
        <end position="700"/>
    </location>
</feature>
<organism evidence="2 3">
    <name type="scientific">Fistulifera solaris</name>
    <name type="common">Oleaginous diatom</name>
    <dbReference type="NCBI Taxonomy" id="1519565"/>
    <lineage>
        <taxon>Eukaryota</taxon>
        <taxon>Sar</taxon>
        <taxon>Stramenopiles</taxon>
        <taxon>Ochrophyta</taxon>
        <taxon>Bacillariophyta</taxon>
        <taxon>Bacillariophyceae</taxon>
        <taxon>Bacillariophycidae</taxon>
        <taxon>Naviculales</taxon>
        <taxon>Naviculaceae</taxon>
        <taxon>Fistulifera</taxon>
    </lineage>
</organism>
<feature type="compositionally biased region" description="Basic and acidic residues" evidence="1">
    <location>
        <begin position="517"/>
        <end position="538"/>
    </location>
</feature>
<evidence type="ECO:0000256" key="1">
    <source>
        <dbReference type="SAM" id="MobiDB-lite"/>
    </source>
</evidence>
<evidence type="ECO:0000313" key="2">
    <source>
        <dbReference type="EMBL" id="GAX15510.1"/>
    </source>
</evidence>
<feature type="compositionally biased region" description="Basic and acidic residues" evidence="1">
    <location>
        <begin position="558"/>
        <end position="592"/>
    </location>
</feature>
<feature type="region of interest" description="Disordered" evidence="1">
    <location>
        <begin position="488"/>
        <end position="769"/>
    </location>
</feature>
<protein>
    <submittedName>
        <fullName evidence="2">Uncharacterized protein</fullName>
    </submittedName>
</protein>
<keyword evidence="3" id="KW-1185">Reference proteome</keyword>
<feature type="compositionally biased region" description="Polar residues" evidence="1">
    <location>
        <begin position="650"/>
        <end position="661"/>
    </location>
</feature>
<feature type="compositionally biased region" description="Polar residues" evidence="1">
    <location>
        <begin position="545"/>
        <end position="555"/>
    </location>
</feature>
<feature type="region of interest" description="Disordered" evidence="1">
    <location>
        <begin position="1"/>
        <end position="230"/>
    </location>
</feature>
<dbReference type="EMBL" id="BDSP01000092">
    <property type="protein sequence ID" value="GAX15510.1"/>
    <property type="molecule type" value="Genomic_DNA"/>
</dbReference>
<comment type="caution">
    <text evidence="2">The sequence shown here is derived from an EMBL/GenBank/DDBJ whole genome shotgun (WGS) entry which is preliminary data.</text>
</comment>
<feature type="compositionally biased region" description="Polar residues" evidence="1">
    <location>
        <begin position="610"/>
        <end position="628"/>
    </location>
</feature>
<gene>
    <name evidence="2" type="ORF">FisN_8Lu192</name>
</gene>
<feature type="region of interest" description="Disordered" evidence="1">
    <location>
        <begin position="257"/>
        <end position="281"/>
    </location>
</feature>
<evidence type="ECO:0000313" key="3">
    <source>
        <dbReference type="Proteomes" id="UP000198406"/>
    </source>
</evidence>
<feature type="compositionally biased region" description="Low complexity" evidence="1">
    <location>
        <begin position="82"/>
        <end position="101"/>
    </location>
</feature>
<dbReference type="Proteomes" id="UP000198406">
    <property type="component" value="Unassembled WGS sequence"/>
</dbReference>
<accession>A0A1Z5JNB7</accession>